<evidence type="ECO:0000256" key="1">
    <source>
        <dbReference type="ARBA" id="ARBA00004141"/>
    </source>
</evidence>
<feature type="transmembrane region" description="Helical" evidence="6">
    <location>
        <begin position="118"/>
        <end position="139"/>
    </location>
</feature>
<dbReference type="OrthoDB" id="203284at2759"/>
<keyword evidence="8" id="KW-1185">Reference proteome</keyword>
<feature type="transmembrane region" description="Helical" evidence="6">
    <location>
        <begin position="67"/>
        <end position="87"/>
    </location>
</feature>
<protein>
    <recommendedName>
        <fullName evidence="9">Golgi apparatus membrane protein TVP15</fullName>
    </recommendedName>
</protein>
<dbReference type="KEGG" id="fcy:FRACYDRAFT_208146"/>
<feature type="compositionally biased region" description="Low complexity" evidence="5">
    <location>
        <begin position="11"/>
        <end position="20"/>
    </location>
</feature>
<name>A0A1E7FDQ5_9STRA</name>
<keyword evidence="2 6" id="KW-0812">Transmembrane</keyword>
<keyword evidence="4 6" id="KW-0472">Membrane</keyword>
<dbReference type="EMBL" id="KV784358">
    <property type="protein sequence ID" value="OEU16279.1"/>
    <property type="molecule type" value="Genomic_DNA"/>
</dbReference>
<dbReference type="PANTHER" id="PTHR38894">
    <property type="entry name" value="TRANSMEMBRANE PROTEIN"/>
    <property type="match status" value="1"/>
</dbReference>
<evidence type="ECO:0000313" key="7">
    <source>
        <dbReference type="EMBL" id="OEU16279.1"/>
    </source>
</evidence>
<evidence type="ECO:0000313" key="8">
    <source>
        <dbReference type="Proteomes" id="UP000095751"/>
    </source>
</evidence>
<reference evidence="7 8" key="1">
    <citation type="submission" date="2016-09" db="EMBL/GenBank/DDBJ databases">
        <title>Extensive genetic diversity and differential bi-allelic expression allows diatom success in the polar Southern Ocean.</title>
        <authorList>
            <consortium name="DOE Joint Genome Institute"/>
            <person name="Mock T."/>
            <person name="Otillar R.P."/>
            <person name="Strauss J."/>
            <person name="Dupont C."/>
            <person name="Frickenhaus S."/>
            <person name="Maumus F."/>
            <person name="Mcmullan M."/>
            <person name="Sanges R."/>
            <person name="Schmutz J."/>
            <person name="Toseland A."/>
            <person name="Valas R."/>
            <person name="Veluchamy A."/>
            <person name="Ward B.J."/>
            <person name="Allen A."/>
            <person name="Barry K."/>
            <person name="Falciatore A."/>
            <person name="Ferrante M."/>
            <person name="Fortunato A.E."/>
            <person name="Gloeckner G."/>
            <person name="Gruber A."/>
            <person name="Hipkin R."/>
            <person name="Janech M."/>
            <person name="Kroth P."/>
            <person name="Leese F."/>
            <person name="Lindquist E."/>
            <person name="Lyon B.R."/>
            <person name="Martin J."/>
            <person name="Mayer C."/>
            <person name="Parker M."/>
            <person name="Quesneville H."/>
            <person name="Raymond J."/>
            <person name="Uhlig C."/>
            <person name="Valentin K.U."/>
            <person name="Worden A.Z."/>
            <person name="Armbrust E.V."/>
            <person name="Bowler C."/>
            <person name="Green B."/>
            <person name="Moulton V."/>
            <person name="Van Oosterhout C."/>
            <person name="Grigoriev I."/>
        </authorList>
    </citation>
    <scope>NUCLEOTIDE SEQUENCE [LARGE SCALE GENOMIC DNA]</scope>
    <source>
        <strain evidence="7 8">CCMP1102</strain>
    </source>
</reference>
<feature type="region of interest" description="Disordered" evidence="5">
    <location>
        <begin position="1"/>
        <end position="20"/>
    </location>
</feature>
<organism evidence="7 8">
    <name type="scientific">Fragilariopsis cylindrus CCMP1102</name>
    <dbReference type="NCBI Taxonomy" id="635003"/>
    <lineage>
        <taxon>Eukaryota</taxon>
        <taxon>Sar</taxon>
        <taxon>Stramenopiles</taxon>
        <taxon>Ochrophyta</taxon>
        <taxon>Bacillariophyta</taxon>
        <taxon>Bacillariophyceae</taxon>
        <taxon>Bacillariophycidae</taxon>
        <taxon>Bacillariales</taxon>
        <taxon>Bacillariaceae</taxon>
        <taxon>Fragilariopsis</taxon>
    </lineage>
</organism>
<sequence>MAEGPSWLDNAAPAAPTPAAADAAPAMGSLNIESSTGAGGASNTAATAAAAAEADKDLPSIILFMRLVNMGAAGALIAISIIQIIGIPSVSSIVLAVYSICGGLLICCLETQLKFLRVMIAVNFGFLFNSVWRFLFYLILGSVCWTFGLMGKIMGGCLAGVAVFNTYILCRYPSYRKIREKVAEEEDKRIEARISKEVKQQTIKQMTKSAMGK</sequence>
<proteinExistence type="predicted"/>
<dbReference type="InParanoid" id="A0A1E7FDQ5"/>
<dbReference type="PANTHER" id="PTHR38894:SF1">
    <property type="entry name" value="TRANSMEMBRANE PROTEIN"/>
    <property type="match status" value="1"/>
</dbReference>
<dbReference type="GO" id="GO:0016020">
    <property type="term" value="C:membrane"/>
    <property type="evidence" value="ECO:0007669"/>
    <property type="project" value="UniProtKB-SubCell"/>
</dbReference>
<gene>
    <name evidence="7" type="ORF">FRACYDRAFT_208146</name>
</gene>
<evidence type="ECO:0000256" key="4">
    <source>
        <dbReference type="ARBA" id="ARBA00023136"/>
    </source>
</evidence>
<keyword evidence="3 6" id="KW-1133">Transmembrane helix</keyword>
<accession>A0A1E7FDQ5</accession>
<evidence type="ECO:0000256" key="3">
    <source>
        <dbReference type="ARBA" id="ARBA00022989"/>
    </source>
</evidence>
<comment type="subcellular location">
    <subcellularLocation>
        <location evidence="1">Membrane</location>
        <topology evidence="1">Multi-pass membrane protein</topology>
    </subcellularLocation>
</comment>
<evidence type="ECO:0000256" key="5">
    <source>
        <dbReference type="SAM" id="MobiDB-lite"/>
    </source>
</evidence>
<dbReference type="AlphaFoldDB" id="A0A1E7FDQ5"/>
<evidence type="ECO:0008006" key="9">
    <source>
        <dbReference type="Google" id="ProtNLM"/>
    </source>
</evidence>
<evidence type="ECO:0000256" key="6">
    <source>
        <dbReference type="SAM" id="Phobius"/>
    </source>
</evidence>
<dbReference type="InterPro" id="IPR013714">
    <property type="entry name" value="Golgi_TVP15"/>
</dbReference>
<dbReference type="Pfam" id="PF08507">
    <property type="entry name" value="COPI_assoc"/>
    <property type="match status" value="1"/>
</dbReference>
<evidence type="ECO:0000256" key="2">
    <source>
        <dbReference type="ARBA" id="ARBA00022692"/>
    </source>
</evidence>
<dbReference type="Proteomes" id="UP000095751">
    <property type="component" value="Unassembled WGS sequence"/>
</dbReference>
<feature type="transmembrane region" description="Helical" evidence="6">
    <location>
        <begin position="145"/>
        <end position="170"/>
    </location>
</feature>
<feature type="transmembrane region" description="Helical" evidence="6">
    <location>
        <begin position="93"/>
        <end position="111"/>
    </location>
</feature>